<name>A0A0V0QAS1_PSEPJ</name>
<reference evidence="5 6" key="1">
    <citation type="journal article" date="2015" name="Sci. Rep.">
        <title>Genome of the facultative scuticociliatosis pathogen Pseudocohnilembus persalinus provides insight into its virulence through horizontal gene transfer.</title>
        <authorList>
            <person name="Xiong J."/>
            <person name="Wang G."/>
            <person name="Cheng J."/>
            <person name="Tian M."/>
            <person name="Pan X."/>
            <person name="Warren A."/>
            <person name="Jiang C."/>
            <person name="Yuan D."/>
            <person name="Miao W."/>
        </authorList>
    </citation>
    <scope>NUCLEOTIDE SEQUENCE [LARGE SCALE GENOMIC DNA]</scope>
    <source>
        <strain evidence="5">36N120E</strain>
    </source>
</reference>
<dbReference type="SMART" id="SM00054">
    <property type="entry name" value="EFh"/>
    <property type="match status" value="5"/>
</dbReference>
<dbReference type="Pfam" id="PF13499">
    <property type="entry name" value="EF-hand_7"/>
    <property type="match status" value="2"/>
</dbReference>
<dbReference type="InterPro" id="IPR011992">
    <property type="entry name" value="EF-hand-dom_pair"/>
</dbReference>
<feature type="domain" description="EF-hand" evidence="4">
    <location>
        <begin position="30"/>
        <end position="65"/>
    </location>
</feature>
<dbReference type="CDD" id="cd00051">
    <property type="entry name" value="EFh"/>
    <property type="match status" value="3"/>
</dbReference>
<accession>A0A0V0QAS1</accession>
<dbReference type="SUPFAM" id="SSF47473">
    <property type="entry name" value="EF-hand"/>
    <property type="match status" value="2"/>
</dbReference>
<dbReference type="Gene3D" id="1.10.238.10">
    <property type="entry name" value="EF-hand"/>
    <property type="match status" value="3"/>
</dbReference>
<dbReference type="GO" id="GO:0005509">
    <property type="term" value="F:calcium ion binding"/>
    <property type="evidence" value="ECO:0007669"/>
    <property type="project" value="InterPro"/>
</dbReference>
<dbReference type="PANTHER" id="PTHR34524">
    <property type="entry name" value="CALCYPHOSIN"/>
    <property type="match status" value="1"/>
</dbReference>
<dbReference type="EMBL" id="LDAU01000214">
    <property type="protein sequence ID" value="KRW99310.1"/>
    <property type="molecule type" value="Genomic_DNA"/>
</dbReference>
<evidence type="ECO:0000256" key="3">
    <source>
        <dbReference type="ARBA" id="ARBA00022837"/>
    </source>
</evidence>
<feature type="domain" description="EF-hand" evidence="4">
    <location>
        <begin position="70"/>
        <end position="101"/>
    </location>
</feature>
<feature type="domain" description="EF-hand" evidence="4">
    <location>
        <begin position="102"/>
        <end position="137"/>
    </location>
</feature>
<dbReference type="PROSITE" id="PS00018">
    <property type="entry name" value="EF_HAND_1"/>
    <property type="match status" value="4"/>
</dbReference>
<proteinExistence type="predicted"/>
<dbReference type="Proteomes" id="UP000054937">
    <property type="component" value="Unassembled WGS sequence"/>
</dbReference>
<dbReference type="InterPro" id="IPR051581">
    <property type="entry name" value="Ca-bind"/>
</dbReference>
<dbReference type="OMA" id="IKHEFIS"/>
<evidence type="ECO:0000259" key="4">
    <source>
        <dbReference type="PROSITE" id="PS50222"/>
    </source>
</evidence>
<protein>
    <recommendedName>
        <fullName evidence="4">EF-hand domain-containing protein</fullName>
    </recommendedName>
</protein>
<feature type="domain" description="EF-hand" evidence="4">
    <location>
        <begin position="265"/>
        <end position="300"/>
    </location>
</feature>
<sequence length="300" mass="35225">MSQYGVGLNVELKAIINQFKLHIAKQTGKVTVRNLRQIFNNFDANRNYKLEPEEFEKALGAFGFFLKKYQYQAIFNAFDQNKDGAIDYNEFLSALREPLSERRLKLVLKVYDQLDTNNNGFVDTEDIQKNYDVSHNEEFQKGKKSAEDIKHEFISNFNINQQGKIDKREFIAYYEDLSVAIPSDNYFVEVIKNTWGVNEDVESNISEQEVKNIIKIIRFKLIQSTNGMHDEFLLRRLFESFDTNKSGCLSIDELYAMTIKLEIPIHKKYLAPLMKKFDRNNSGYVDFDEFSYFVTYDPYP</sequence>
<dbReference type="InParanoid" id="A0A0V0QAS1"/>
<dbReference type="PROSITE" id="PS50222">
    <property type="entry name" value="EF_HAND_2"/>
    <property type="match status" value="5"/>
</dbReference>
<dbReference type="InterPro" id="IPR002048">
    <property type="entry name" value="EF_hand_dom"/>
</dbReference>
<dbReference type="PANTHER" id="PTHR34524:SF6">
    <property type="entry name" value="CALCYPHOSINE LIKE"/>
    <property type="match status" value="1"/>
</dbReference>
<feature type="domain" description="EF-hand" evidence="4">
    <location>
        <begin position="229"/>
        <end position="264"/>
    </location>
</feature>
<dbReference type="AlphaFoldDB" id="A0A0V0QAS1"/>
<keyword evidence="6" id="KW-1185">Reference proteome</keyword>
<keyword evidence="1" id="KW-0479">Metal-binding</keyword>
<organism evidence="5 6">
    <name type="scientific">Pseudocohnilembus persalinus</name>
    <name type="common">Ciliate</name>
    <dbReference type="NCBI Taxonomy" id="266149"/>
    <lineage>
        <taxon>Eukaryota</taxon>
        <taxon>Sar</taxon>
        <taxon>Alveolata</taxon>
        <taxon>Ciliophora</taxon>
        <taxon>Intramacronucleata</taxon>
        <taxon>Oligohymenophorea</taxon>
        <taxon>Scuticociliatia</taxon>
        <taxon>Philasterida</taxon>
        <taxon>Pseudocohnilembidae</taxon>
        <taxon>Pseudocohnilembus</taxon>
    </lineage>
</organism>
<dbReference type="OrthoDB" id="444540at2759"/>
<keyword evidence="3" id="KW-0106">Calcium</keyword>
<evidence type="ECO:0000256" key="2">
    <source>
        <dbReference type="ARBA" id="ARBA00022737"/>
    </source>
</evidence>
<evidence type="ECO:0000313" key="6">
    <source>
        <dbReference type="Proteomes" id="UP000054937"/>
    </source>
</evidence>
<comment type="caution">
    <text evidence="5">The sequence shown here is derived from an EMBL/GenBank/DDBJ whole genome shotgun (WGS) entry which is preliminary data.</text>
</comment>
<evidence type="ECO:0000256" key="1">
    <source>
        <dbReference type="ARBA" id="ARBA00022723"/>
    </source>
</evidence>
<dbReference type="InterPro" id="IPR018247">
    <property type="entry name" value="EF_Hand_1_Ca_BS"/>
</dbReference>
<evidence type="ECO:0000313" key="5">
    <source>
        <dbReference type="EMBL" id="KRW99310.1"/>
    </source>
</evidence>
<gene>
    <name evidence="5" type="ORF">PPERSA_02422</name>
</gene>
<keyword evidence="2" id="KW-0677">Repeat</keyword>